<dbReference type="Pfam" id="PF05495">
    <property type="entry name" value="zf-CHY"/>
    <property type="match status" value="1"/>
</dbReference>
<evidence type="ECO:0008006" key="11">
    <source>
        <dbReference type="Google" id="ProtNLM"/>
    </source>
</evidence>
<feature type="region of interest" description="Disordered" evidence="6">
    <location>
        <begin position="657"/>
        <end position="703"/>
    </location>
</feature>
<feature type="compositionally biased region" description="Polar residues" evidence="6">
    <location>
        <begin position="687"/>
        <end position="697"/>
    </location>
</feature>
<feature type="compositionally biased region" description="Basic and acidic residues" evidence="6">
    <location>
        <begin position="861"/>
        <end position="870"/>
    </location>
</feature>
<name>A0A9P6MS08_9FUNG</name>
<feature type="compositionally biased region" description="Low complexity" evidence="6">
    <location>
        <begin position="243"/>
        <end position="255"/>
    </location>
</feature>
<feature type="compositionally biased region" description="Low complexity" evidence="6">
    <location>
        <begin position="223"/>
        <end position="235"/>
    </location>
</feature>
<evidence type="ECO:0000313" key="9">
    <source>
        <dbReference type="EMBL" id="KAG0011381.1"/>
    </source>
</evidence>
<evidence type="ECO:0000256" key="4">
    <source>
        <dbReference type="PROSITE-ProRule" id="PRU00601"/>
    </source>
</evidence>
<evidence type="ECO:0000256" key="6">
    <source>
        <dbReference type="SAM" id="MobiDB-lite"/>
    </source>
</evidence>
<evidence type="ECO:0000313" key="10">
    <source>
        <dbReference type="Proteomes" id="UP000703661"/>
    </source>
</evidence>
<reference evidence="9" key="1">
    <citation type="journal article" date="2020" name="Fungal Divers.">
        <title>Resolving the Mortierellaceae phylogeny through synthesis of multi-gene phylogenetics and phylogenomics.</title>
        <authorList>
            <person name="Vandepol N."/>
            <person name="Liber J."/>
            <person name="Desiro A."/>
            <person name="Na H."/>
            <person name="Kennedy M."/>
            <person name="Barry K."/>
            <person name="Grigoriev I.V."/>
            <person name="Miller A.N."/>
            <person name="O'Donnell K."/>
            <person name="Stajich J.E."/>
            <person name="Bonito G."/>
        </authorList>
    </citation>
    <scope>NUCLEOTIDE SEQUENCE</scope>
    <source>
        <strain evidence="9">NRRL 2769</strain>
    </source>
</reference>
<feature type="compositionally biased region" description="Gly residues" evidence="6">
    <location>
        <begin position="849"/>
        <end position="860"/>
    </location>
</feature>
<dbReference type="AlphaFoldDB" id="A0A9P6MS08"/>
<dbReference type="EMBL" id="JAAAID010001159">
    <property type="protein sequence ID" value="KAG0011381.1"/>
    <property type="molecule type" value="Genomic_DNA"/>
</dbReference>
<sequence length="899" mass="99528">MTSHCQFYLSKKGCRNGANCRFIHSDLPATATSPAPTTTTTTTTTTTNTAAARRAPVSKPIPKSLQNIDQNNAASSLRAFEISQLSSRFKSSFQVKRSSINDNTNPLDNDYSNHSVFELKIHPSDPDFPYEIETLHIQLTVPQDYPHSPCSVLVLNSNIPKGFSTNLERGFAQAAHQKKSLLAHLNWLDVNMEQLLQKPPAPTIRFVTHAQQQPISLPPPQKSTSPTPALTSTTHSKPHLHNSTLSTSPTPPVTVSSQTVFTAEQIDQAALQRQKQLAQIQARFRASFATISPTEFQISLESTDKTGMTVTWQGPLWVNLLIPKSFPLHPCEIRLKQDGRNPEIELWRARNVEQGFRQIVAAMPQLSLFQLLNQLNRDLKDLINMPAPSITTQAKTTPSDQSSASKHDATSAQSLPPLDLPQGIKSTGKLPDSRELVPDRNPKLIYVKAPGPPPRRNFEQLRDNGEVTSEDDDDDQNGDDSATDTDSDVDIEKRHQNLDQISKSGSGTEPESTSDPSEDEDNDQVHSLNSDAPVAESAPKRGVEIRMPDIKLENISLMYCRLLNLLVRCSRCKGLFEIPNLTPEDGQSLKPGTDTRKWRTCENCRSLLGANFRTEYVHMQSRTIGYLDLAGCTAFDILPSVFVPTCSECDQILGTSSEGQSATADPSTLGSESASIPDPSSSSSSAQAQRRTTNHSASVGFRQRVGRGMSSTANCRKCHARMTFSMEGEVKFVKLSPGDLMKANSAALEQLPLKSKLARKNKNGLDFELKVGEPLPRKGACDHYKKSRRWFRFPCCSKIYPCHICHDEKESDSHEFEYAKRMVCGHCSREQNVSDKPCICGERPVKTSGGSGEFWEGGQGMRDKTRMSRKDPKKHRGTNKTVAKKQVGDENMRKRAPKS</sequence>
<keyword evidence="3 5" id="KW-0862">Zinc</keyword>
<evidence type="ECO:0000256" key="1">
    <source>
        <dbReference type="ARBA" id="ARBA00022723"/>
    </source>
</evidence>
<feature type="compositionally biased region" description="Basic and acidic residues" evidence="6">
    <location>
        <begin position="456"/>
        <end position="465"/>
    </location>
</feature>
<feature type="compositionally biased region" description="Low complexity" evidence="6">
    <location>
        <begin position="671"/>
        <end position="686"/>
    </location>
</feature>
<dbReference type="Proteomes" id="UP000703661">
    <property type="component" value="Unassembled WGS sequence"/>
</dbReference>
<protein>
    <recommendedName>
        <fullName evidence="11">CHY-type domain-containing protein</fullName>
    </recommendedName>
</protein>
<dbReference type="PROSITE" id="PS50103">
    <property type="entry name" value="ZF_C3H1"/>
    <property type="match status" value="1"/>
</dbReference>
<feature type="compositionally biased region" description="Basic and acidic residues" evidence="6">
    <location>
        <begin position="431"/>
        <end position="442"/>
    </location>
</feature>
<proteinExistence type="predicted"/>
<feature type="region of interest" description="Disordered" evidence="6">
    <location>
        <begin position="211"/>
        <end position="255"/>
    </location>
</feature>
<feature type="zinc finger region" description="C3H1-type" evidence="5">
    <location>
        <begin position="4"/>
        <end position="27"/>
    </location>
</feature>
<dbReference type="InterPro" id="IPR037274">
    <property type="entry name" value="Znf_CHY_sf"/>
</dbReference>
<keyword evidence="1 5" id="KW-0479">Metal-binding</keyword>
<feature type="region of interest" description="Disordered" evidence="6">
    <location>
        <begin position="846"/>
        <end position="899"/>
    </location>
</feature>
<feature type="domain" description="CHY-type" evidence="8">
    <location>
        <begin position="774"/>
        <end position="842"/>
    </location>
</feature>
<evidence type="ECO:0000256" key="3">
    <source>
        <dbReference type="ARBA" id="ARBA00022833"/>
    </source>
</evidence>
<feature type="compositionally biased region" description="Low complexity" evidence="6">
    <location>
        <begin position="28"/>
        <end position="48"/>
    </location>
</feature>
<feature type="compositionally biased region" description="Polar residues" evidence="6">
    <location>
        <begin position="657"/>
        <end position="670"/>
    </location>
</feature>
<keyword evidence="10" id="KW-1185">Reference proteome</keyword>
<dbReference type="PROSITE" id="PS51266">
    <property type="entry name" value="ZF_CHY"/>
    <property type="match status" value="1"/>
</dbReference>
<feature type="compositionally biased region" description="Polar residues" evidence="6">
    <location>
        <begin position="498"/>
        <end position="507"/>
    </location>
</feature>
<dbReference type="SUPFAM" id="SSF161219">
    <property type="entry name" value="CHY zinc finger-like"/>
    <property type="match status" value="1"/>
</dbReference>
<keyword evidence="2 4" id="KW-0863">Zinc-finger</keyword>
<organism evidence="9 10">
    <name type="scientific">Entomortierella chlamydospora</name>
    <dbReference type="NCBI Taxonomy" id="101097"/>
    <lineage>
        <taxon>Eukaryota</taxon>
        <taxon>Fungi</taxon>
        <taxon>Fungi incertae sedis</taxon>
        <taxon>Mucoromycota</taxon>
        <taxon>Mortierellomycotina</taxon>
        <taxon>Mortierellomycetes</taxon>
        <taxon>Mortierellales</taxon>
        <taxon>Mortierellaceae</taxon>
        <taxon>Entomortierella</taxon>
    </lineage>
</organism>
<feature type="compositionally biased region" description="Acidic residues" evidence="6">
    <location>
        <begin position="468"/>
        <end position="489"/>
    </location>
</feature>
<feature type="domain" description="C3H1-type" evidence="7">
    <location>
        <begin position="4"/>
        <end position="27"/>
    </location>
</feature>
<evidence type="ECO:0000259" key="7">
    <source>
        <dbReference type="PROSITE" id="PS50103"/>
    </source>
</evidence>
<comment type="caution">
    <text evidence="9">The sequence shown here is derived from an EMBL/GenBank/DDBJ whole genome shotgun (WGS) entry which is preliminary data.</text>
</comment>
<dbReference type="OrthoDB" id="10253329at2759"/>
<dbReference type="GO" id="GO:0008270">
    <property type="term" value="F:zinc ion binding"/>
    <property type="evidence" value="ECO:0007669"/>
    <property type="project" value="UniProtKB-KW"/>
</dbReference>
<feature type="region of interest" description="Disordered" evidence="6">
    <location>
        <begin position="27"/>
        <end position="48"/>
    </location>
</feature>
<feature type="compositionally biased region" description="Polar residues" evidence="6">
    <location>
        <begin position="390"/>
        <end position="414"/>
    </location>
</feature>
<feature type="region of interest" description="Disordered" evidence="6">
    <location>
        <begin position="390"/>
        <end position="540"/>
    </location>
</feature>
<accession>A0A9P6MS08</accession>
<gene>
    <name evidence="9" type="ORF">BGZ80_000731</name>
</gene>
<evidence type="ECO:0000259" key="8">
    <source>
        <dbReference type="PROSITE" id="PS51266"/>
    </source>
</evidence>
<evidence type="ECO:0000256" key="2">
    <source>
        <dbReference type="ARBA" id="ARBA00022771"/>
    </source>
</evidence>
<evidence type="ECO:0000256" key="5">
    <source>
        <dbReference type="PROSITE-ProRule" id="PRU00723"/>
    </source>
</evidence>
<dbReference type="InterPro" id="IPR000571">
    <property type="entry name" value="Znf_CCCH"/>
</dbReference>
<dbReference type="InterPro" id="IPR008913">
    <property type="entry name" value="Znf_CHY"/>
</dbReference>